<organism evidence="2">
    <name type="scientific">Acromyrmex echinatior</name>
    <name type="common">Panamanian leafcutter ant</name>
    <name type="synonym">Acromyrmex octospinosus echinatior</name>
    <dbReference type="NCBI Taxonomy" id="103372"/>
    <lineage>
        <taxon>Eukaryota</taxon>
        <taxon>Metazoa</taxon>
        <taxon>Ecdysozoa</taxon>
        <taxon>Arthropoda</taxon>
        <taxon>Hexapoda</taxon>
        <taxon>Insecta</taxon>
        <taxon>Pterygota</taxon>
        <taxon>Neoptera</taxon>
        <taxon>Endopterygota</taxon>
        <taxon>Hymenoptera</taxon>
        <taxon>Apocrita</taxon>
        <taxon>Aculeata</taxon>
        <taxon>Formicoidea</taxon>
        <taxon>Formicidae</taxon>
        <taxon>Myrmicinae</taxon>
        <taxon>Acromyrmex</taxon>
    </lineage>
</organism>
<dbReference type="AlphaFoldDB" id="F4WRK7"/>
<accession>F4WRK7</accession>
<protein>
    <submittedName>
        <fullName evidence="1">Uncharacterized protein</fullName>
    </submittedName>
</protein>
<dbReference type="EMBL" id="GL888291">
    <property type="protein sequence ID" value="EGI63152.1"/>
    <property type="molecule type" value="Genomic_DNA"/>
</dbReference>
<dbReference type="InParanoid" id="F4WRK7"/>
<gene>
    <name evidence="1" type="ORF">G5I_08460</name>
</gene>
<proteinExistence type="predicted"/>
<dbReference type="Proteomes" id="UP000007755">
    <property type="component" value="Unassembled WGS sequence"/>
</dbReference>
<reference evidence="1" key="1">
    <citation type="submission" date="2011-02" db="EMBL/GenBank/DDBJ databases">
        <title>The genome of the leaf-cutting ant Acromyrmex echinatior suggests key adaptations to social evolution and fungus farming.</title>
        <authorList>
            <person name="Nygaard S."/>
            <person name="Zhang G."/>
        </authorList>
    </citation>
    <scope>NUCLEOTIDE SEQUENCE</scope>
</reference>
<keyword evidence="2" id="KW-1185">Reference proteome</keyword>
<evidence type="ECO:0000313" key="1">
    <source>
        <dbReference type="EMBL" id="EGI63152.1"/>
    </source>
</evidence>
<evidence type="ECO:0000313" key="2">
    <source>
        <dbReference type="Proteomes" id="UP000007755"/>
    </source>
</evidence>
<name>F4WRK7_ACREC</name>
<sequence>MFDNDSFGKFSDLLFHTELPDYGRMQSQRCISKAFHAENKLVTIIITLPDHLEAELRGCWPPTPPSPPPLPPPSIRVYYTFHTRAKAFAFNELLSFLFHPRNLLYLHARHIGRIGNERNWSGTANTRIASRTRSSAFAGRDIMQMRFGDRRKPRRVKLVAVNYGMEIIPIRCNRDRATRNGDCSISGILAGESDRKARKQDPYQLIEQIETGNTGSPGSWKSPSTVLALANRAIIV</sequence>